<dbReference type="AlphaFoldDB" id="A0A856MKV1"/>
<evidence type="ECO:0000313" key="2">
    <source>
        <dbReference type="EMBL" id="QDL10989.1"/>
    </source>
</evidence>
<protein>
    <submittedName>
        <fullName evidence="2">Uncharacterized protein</fullName>
    </submittedName>
</protein>
<proteinExistence type="predicted"/>
<dbReference type="Proteomes" id="UP000503129">
    <property type="component" value="Chromosome"/>
</dbReference>
<feature type="transmembrane region" description="Helical" evidence="1">
    <location>
        <begin position="50"/>
        <end position="66"/>
    </location>
</feature>
<keyword evidence="1" id="KW-1133">Transmembrane helix</keyword>
<organism evidence="2 3">
    <name type="scientific">Brasilonema sennae CENA114</name>
    <dbReference type="NCBI Taxonomy" id="415709"/>
    <lineage>
        <taxon>Bacteria</taxon>
        <taxon>Bacillati</taxon>
        <taxon>Cyanobacteriota</taxon>
        <taxon>Cyanophyceae</taxon>
        <taxon>Nostocales</taxon>
        <taxon>Scytonemataceae</taxon>
        <taxon>Brasilonema</taxon>
        <taxon>Bromeliae group (in: Brasilonema)</taxon>
    </lineage>
</organism>
<keyword evidence="3" id="KW-1185">Reference proteome</keyword>
<dbReference type="EMBL" id="CP030118">
    <property type="protein sequence ID" value="QDL10989.1"/>
    <property type="molecule type" value="Genomic_DNA"/>
</dbReference>
<dbReference type="KEGG" id="bsen:DP114_26515"/>
<gene>
    <name evidence="2" type="ORF">DP114_26515</name>
</gene>
<sequence>MESFSLLPFCVLPDDGHYYTNIYLYLKAFFLHVFLLAAIEETFLVVQKDLRALFFFIWVFFNFLGFDEPLSTVI</sequence>
<evidence type="ECO:0000313" key="3">
    <source>
        <dbReference type="Proteomes" id="UP000503129"/>
    </source>
</evidence>
<keyword evidence="1" id="KW-0812">Transmembrane</keyword>
<feature type="transmembrane region" description="Helical" evidence="1">
    <location>
        <begin position="20"/>
        <end position="38"/>
    </location>
</feature>
<name>A0A856MKV1_9CYAN</name>
<accession>A0A856MKV1</accession>
<keyword evidence="1" id="KW-0472">Membrane</keyword>
<reference evidence="2 3" key="1">
    <citation type="submission" date="2018-06" db="EMBL/GenBank/DDBJ databases">
        <title>Comparative genomics of Brasilonema spp. strains.</title>
        <authorList>
            <person name="Alvarenga D.O."/>
            <person name="Fiore M.F."/>
            <person name="Varani A.M."/>
        </authorList>
    </citation>
    <scope>NUCLEOTIDE SEQUENCE [LARGE SCALE GENOMIC DNA]</scope>
    <source>
        <strain evidence="2 3">CENA114</strain>
    </source>
</reference>
<evidence type="ECO:0000256" key="1">
    <source>
        <dbReference type="SAM" id="Phobius"/>
    </source>
</evidence>